<dbReference type="FunFam" id="2.60.120.650:FF:000013">
    <property type="entry name" value="Ribosomal oxygenase 1"/>
    <property type="match status" value="1"/>
</dbReference>
<evidence type="ECO:0000256" key="7">
    <source>
        <dbReference type="ARBA" id="ARBA00023002"/>
    </source>
</evidence>
<reference evidence="18" key="1">
    <citation type="submission" date="2025-08" db="UniProtKB">
        <authorList>
            <consortium name="RefSeq"/>
        </authorList>
    </citation>
    <scope>IDENTIFICATION</scope>
    <source>
        <strain evidence="18">15112-1751.03</strain>
        <tissue evidence="18">Whole Adult</tissue>
    </source>
</reference>
<evidence type="ECO:0000256" key="11">
    <source>
        <dbReference type="ARBA" id="ARBA00023242"/>
    </source>
</evidence>
<evidence type="ECO:0000256" key="10">
    <source>
        <dbReference type="ARBA" id="ARBA00023163"/>
    </source>
</evidence>
<organism evidence="17 18">
    <name type="scientific">Drosophila albomicans</name>
    <name type="common">Fruit fly</name>
    <dbReference type="NCBI Taxonomy" id="7291"/>
    <lineage>
        <taxon>Eukaryota</taxon>
        <taxon>Metazoa</taxon>
        <taxon>Ecdysozoa</taxon>
        <taxon>Arthropoda</taxon>
        <taxon>Hexapoda</taxon>
        <taxon>Insecta</taxon>
        <taxon>Pterygota</taxon>
        <taxon>Neoptera</taxon>
        <taxon>Endopterygota</taxon>
        <taxon>Diptera</taxon>
        <taxon>Brachycera</taxon>
        <taxon>Muscomorpha</taxon>
        <taxon>Ephydroidea</taxon>
        <taxon>Drosophilidae</taxon>
        <taxon>Drosophila</taxon>
    </lineage>
</organism>
<evidence type="ECO:0000256" key="2">
    <source>
        <dbReference type="ARBA" id="ARBA00010309"/>
    </source>
</evidence>
<keyword evidence="9 14" id="KW-0805">Transcription regulation</keyword>
<comment type="subcellular location">
    <subcellularLocation>
        <location evidence="1 14">Nucleus</location>
    </subcellularLocation>
</comment>
<accession>A0A6P8W5J6</accession>
<evidence type="ECO:0000256" key="1">
    <source>
        <dbReference type="ARBA" id="ARBA00004123"/>
    </source>
</evidence>
<evidence type="ECO:0000313" key="17">
    <source>
        <dbReference type="Proteomes" id="UP000515160"/>
    </source>
</evidence>
<proteinExistence type="inferred from homology"/>
<dbReference type="GO" id="GO:0140680">
    <property type="term" value="F:histone H3K36me/H3K36me2 demethylase activity"/>
    <property type="evidence" value="ECO:0007669"/>
    <property type="project" value="UniProtKB-EC"/>
</dbReference>
<dbReference type="PANTHER" id="PTHR13096:SF8">
    <property type="entry name" value="RIBOSOMAL OXYGENASE 1"/>
    <property type="match status" value="1"/>
</dbReference>
<protein>
    <recommendedName>
        <fullName evidence="14">Bifunctional lysine-specific demethylase and histidyl-hydroxylase</fullName>
        <ecNumber evidence="14">1.14.11.27</ecNumber>
    </recommendedName>
</protein>
<dbReference type="InterPro" id="IPR049043">
    <property type="entry name" value="WHD_RIOX1"/>
</dbReference>
<comment type="catalytic activity">
    <reaction evidence="13 14">
        <text>N(6),N(6)-dimethyl-L-lysyl(36)-[histone H3] + 2 2-oxoglutarate + 2 O2 = L-lysyl(36)-[histone H3] + 2 formaldehyde + 2 succinate + 2 CO2</text>
        <dbReference type="Rhea" id="RHEA:42032"/>
        <dbReference type="Rhea" id="RHEA-COMP:9785"/>
        <dbReference type="Rhea" id="RHEA-COMP:9787"/>
        <dbReference type="ChEBI" id="CHEBI:15379"/>
        <dbReference type="ChEBI" id="CHEBI:16526"/>
        <dbReference type="ChEBI" id="CHEBI:16810"/>
        <dbReference type="ChEBI" id="CHEBI:16842"/>
        <dbReference type="ChEBI" id="CHEBI:29969"/>
        <dbReference type="ChEBI" id="CHEBI:30031"/>
        <dbReference type="ChEBI" id="CHEBI:61976"/>
        <dbReference type="EC" id="1.14.11.27"/>
    </reaction>
</comment>
<feature type="domain" description="JmjC" evidence="16">
    <location>
        <begin position="337"/>
        <end position="488"/>
    </location>
</feature>
<name>A0A6P8W5J6_DROAB</name>
<keyword evidence="11 14" id="KW-0539">Nucleus</keyword>
<feature type="region of interest" description="Disordered" evidence="15">
    <location>
        <begin position="1"/>
        <end position="235"/>
    </location>
</feature>
<dbReference type="Gene3D" id="1.10.10.1500">
    <property type="entry name" value="JmjC domain-containing ribosomal oxygenase (ROX), dimer domain"/>
    <property type="match status" value="1"/>
</dbReference>
<comment type="function">
    <text evidence="12">Oxygenase that can act as both a histone lysine demethylase and a ribosomal histidine hydroxylase. Specifically demethylates 'Lys-4' (H3K4me) and 'Lys-36' (H3K36me) of histone H3, thereby playing a central role in histone code.</text>
</comment>
<sequence>MAEISAYQIPDAEKPSPAKKQQQNNAALSPKNAPKHTAKHNGEIKDNGAKQNGVAKSPKAVQKMAMASPKKGLKPNGSGKRAANSNLNESQRKKKQMSSYSDQSDDNASDDYSGGRNDDEGSDDDSNDCGDITVDLTNSVGDSNDTINDDDGDDDDDIDDIDYDDDEVESPAVAPPTAGRRSQDANNNVEKPALTAVVKPKETLLGRRQHDEGEATKAAETGNSQPKQRRVGHLDKPTCEEVHLQDSVEEGKRALSWLMNPIEPQKFFQGYWEQNPCRVVGRKANYFSHLMSFPMIEEMLLKNHLEFTTNIDITSYKNGKRETHNPDGRAMPLTVWSYYSNGYSVRFLNPSTYLEKLRALCTRLQEFFYCLVGANAYLTPPNSQGCAPHYDDIETFVLQVEGRKRWRLYMPPSPSDIMARVSSGNYSQKDLGTPTLDVVLEPGDILYFPRGTVHQAVTEEQQHSLHITLSVYQQSYANLVEKLMPSVMERAIRQHLNLHRGLPLETWRHLGYAAGGQMSEERDKLLGDITKLVQTYLLPSAEQIDAAVDQLAKRFQHEALPPIVQEEEKARTVFGSVSEIDKQGNRQPDYNLTGSTEVRLLRANILRLIKEGKVIRIYYYLDNALEYCKFDASYMEIQPEKVSVVEALIRAYPKYTSVKELPLCPQDRSIEVATALWERGLLMTKEPFK</sequence>
<evidence type="ECO:0000256" key="12">
    <source>
        <dbReference type="ARBA" id="ARBA00025670"/>
    </source>
</evidence>
<keyword evidence="6 14" id="KW-0223">Dioxygenase</keyword>
<evidence type="ECO:0000256" key="3">
    <source>
        <dbReference type="ARBA" id="ARBA00022491"/>
    </source>
</evidence>
<keyword evidence="17" id="KW-1185">Reference proteome</keyword>
<dbReference type="GeneID" id="117564313"/>
<dbReference type="Gene3D" id="2.60.120.650">
    <property type="entry name" value="Cupin"/>
    <property type="match status" value="1"/>
</dbReference>
<dbReference type="GO" id="GO:0005506">
    <property type="term" value="F:iron ion binding"/>
    <property type="evidence" value="ECO:0007669"/>
    <property type="project" value="UniProtKB-UniRule"/>
</dbReference>
<evidence type="ECO:0000313" key="18">
    <source>
        <dbReference type="RefSeq" id="XP_034098901.1"/>
    </source>
</evidence>
<dbReference type="GO" id="GO:0005730">
    <property type="term" value="C:nucleolus"/>
    <property type="evidence" value="ECO:0007669"/>
    <property type="project" value="TreeGrafter"/>
</dbReference>
<dbReference type="GO" id="GO:0032453">
    <property type="term" value="F:histone H3K4 demethylase activity"/>
    <property type="evidence" value="ECO:0007669"/>
    <property type="project" value="TreeGrafter"/>
</dbReference>
<keyword evidence="10 14" id="KW-0804">Transcription</keyword>
<keyword evidence="4 14" id="KW-0479">Metal-binding</keyword>
<keyword evidence="3" id="KW-0678">Repressor</keyword>
<evidence type="ECO:0000256" key="15">
    <source>
        <dbReference type="SAM" id="MobiDB-lite"/>
    </source>
</evidence>
<evidence type="ECO:0000256" key="13">
    <source>
        <dbReference type="ARBA" id="ARBA00047915"/>
    </source>
</evidence>
<dbReference type="SUPFAM" id="SSF51197">
    <property type="entry name" value="Clavaminate synthase-like"/>
    <property type="match status" value="1"/>
</dbReference>
<dbReference type="Pfam" id="PF21233">
    <property type="entry name" value="WHD_RIOX1"/>
    <property type="match status" value="1"/>
</dbReference>
<dbReference type="FunFam" id="3.90.930.40:FF:000001">
    <property type="entry name" value="ribosomal oxygenase 1 isoform X1"/>
    <property type="match status" value="1"/>
</dbReference>
<comment type="cofactor">
    <cofactor evidence="14">
        <name>Fe(2+)</name>
        <dbReference type="ChEBI" id="CHEBI:29033"/>
    </cofactor>
    <text evidence="14">Binds 1 Fe(2+) ion per subunit.</text>
</comment>
<evidence type="ECO:0000259" key="16">
    <source>
        <dbReference type="PROSITE" id="PS51184"/>
    </source>
</evidence>
<evidence type="ECO:0000256" key="6">
    <source>
        <dbReference type="ARBA" id="ARBA00022964"/>
    </source>
</evidence>
<gene>
    <name evidence="18" type="primary">LOC117564313</name>
</gene>
<keyword evidence="7 14" id="KW-0560">Oxidoreductase</keyword>
<evidence type="ECO:0000256" key="5">
    <source>
        <dbReference type="ARBA" id="ARBA00022853"/>
    </source>
</evidence>
<evidence type="ECO:0000256" key="14">
    <source>
        <dbReference type="RuleBase" id="RU366061"/>
    </source>
</evidence>
<dbReference type="PROSITE" id="PS51184">
    <property type="entry name" value="JMJC"/>
    <property type="match status" value="1"/>
</dbReference>
<evidence type="ECO:0000256" key="9">
    <source>
        <dbReference type="ARBA" id="ARBA00023015"/>
    </source>
</evidence>
<keyword evidence="5" id="KW-0156">Chromatin regulator</keyword>
<feature type="compositionally biased region" description="Basic and acidic residues" evidence="15">
    <location>
        <begin position="199"/>
        <end position="217"/>
    </location>
</feature>
<dbReference type="Proteomes" id="UP000515160">
    <property type="component" value="Chromosome 2L"/>
</dbReference>
<comment type="similarity">
    <text evidence="2">Belongs to the ROX family. NO66 subfamily.</text>
</comment>
<feature type="compositionally biased region" description="Acidic residues" evidence="15">
    <location>
        <begin position="147"/>
        <end position="169"/>
    </location>
</feature>
<dbReference type="Pfam" id="PF08007">
    <property type="entry name" value="JmjC_2"/>
    <property type="match status" value="1"/>
</dbReference>
<keyword evidence="8 14" id="KW-0408">Iron</keyword>
<dbReference type="InterPro" id="IPR039994">
    <property type="entry name" value="NO66-like"/>
</dbReference>
<evidence type="ECO:0000256" key="4">
    <source>
        <dbReference type="ARBA" id="ARBA00022723"/>
    </source>
</evidence>
<dbReference type="AlphaFoldDB" id="A0A6P8W5J6"/>
<dbReference type="EC" id="1.14.11.27" evidence="14"/>
<evidence type="ECO:0000256" key="8">
    <source>
        <dbReference type="ARBA" id="ARBA00023004"/>
    </source>
</evidence>
<dbReference type="InterPro" id="IPR003347">
    <property type="entry name" value="JmjC_dom"/>
</dbReference>
<dbReference type="Gene3D" id="3.90.930.40">
    <property type="match status" value="1"/>
</dbReference>
<dbReference type="OrthoDB" id="425950at2759"/>
<dbReference type="RefSeq" id="XP_034098901.1">
    <property type="nucleotide sequence ID" value="XM_034243010.2"/>
</dbReference>
<dbReference type="PANTHER" id="PTHR13096">
    <property type="entry name" value="MINA53 MYC INDUCED NUCLEAR ANTIGEN"/>
    <property type="match status" value="1"/>
</dbReference>